<dbReference type="RefSeq" id="WP_002940551.1">
    <property type="nucleotide sequence ID" value="NZ_AEYY01000017.1"/>
</dbReference>
<proteinExistence type="predicted"/>
<organism evidence="3 4">
    <name type="scientific">Streptococcus suis R61</name>
    <dbReference type="NCBI Taxonomy" id="996306"/>
    <lineage>
        <taxon>Bacteria</taxon>
        <taxon>Bacillati</taxon>
        <taxon>Bacillota</taxon>
        <taxon>Bacilli</taxon>
        <taxon>Lactobacillales</taxon>
        <taxon>Streptococcaceae</taxon>
        <taxon>Streptococcus</taxon>
    </lineage>
</organism>
<reference evidence="3 4" key="1">
    <citation type="submission" date="2011-03" db="EMBL/GenBank/DDBJ databases">
        <title>Deep-sequencing identification of multiple resistance mechanism for the high antibiotic-resistance strain Streptococcus suis R61.</title>
        <authorList>
            <person name="Hu P."/>
            <person name="Yang M."/>
            <person name="Jin M."/>
            <person name="Xiao J."/>
        </authorList>
    </citation>
    <scope>NUCLEOTIDE SEQUENCE [LARGE SCALE GENOMIC DNA]</scope>
    <source>
        <strain evidence="3 4">R61</strain>
    </source>
</reference>
<feature type="region of interest" description="Disordered" evidence="1">
    <location>
        <begin position="71"/>
        <end position="97"/>
    </location>
</feature>
<keyword evidence="2" id="KW-1133">Transmembrane helix</keyword>
<sequence>MPRLEKTGMIQVSEGVIQPVLDSALENLMYSSATMFINPNLFTIIVFMVNVVLVAVLIYLKCQMVFLVESSSNEVPEASSTSRKSKKKPRRFHRHGN</sequence>
<feature type="transmembrane region" description="Helical" evidence="2">
    <location>
        <begin position="41"/>
        <end position="60"/>
    </location>
</feature>
<feature type="compositionally biased region" description="Basic residues" evidence="1">
    <location>
        <begin position="83"/>
        <end position="97"/>
    </location>
</feature>
<keyword evidence="2" id="KW-0812">Transmembrane</keyword>
<dbReference type="AlphaFoldDB" id="A0AA87FA12"/>
<keyword evidence="2" id="KW-0472">Membrane</keyword>
<gene>
    <name evidence="3" type="ORF">SSUR61_0638</name>
</gene>
<evidence type="ECO:0000313" key="3">
    <source>
        <dbReference type="EMBL" id="EHC03386.1"/>
    </source>
</evidence>
<evidence type="ECO:0000313" key="4">
    <source>
        <dbReference type="Proteomes" id="UP000004014"/>
    </source>
</evidence>
<dbReference type="EMBL" id="AEYY01000017">
    <property type="protein sequence ID" value="EHC03386.1"/>
    <property type="molecule type" value="Genomic_DNA"/>
</dbReference>
<evidence type="ECO:0000256" key="1">
    <source>
        <dbReference type="SAM" id="MobiDB-lite"/>
    </source>
</evidence>
<evidence type="ECO:0000256" key="2">
    <source>
        <dbReference type="SAM" id="Phobius"/>
    </source>
</evidence>
<accession>A0AA87FA12</accession>
<dbReference type="Proteomes" id="UP000004014">
    <property type="component" value="Unassembled WGS sequence"/>
</dbReference>
<protein>
    <submittedName>
        <fullName evidence="3">Uncharacterized protein</fullName>
    </submittedName>
</protein>
<comment type="caution">
    <text evidence="3">The sequence shown here is derived from an EMBL/GenBank/DDBJ whole genome shotgun (WGS) entry which is preliminary data.</text>
</comment>
<name>A0AA87FA12_STRSU</name>